<dbReference type="KEGG" id="spu:594463"/>
<dbReference type="GeneID" id="594463"/>
<evidence type="ECO:0000313" key="8">
    <source>
        <dbReference type="EnsemblMetazoa" id="XP_030847780"/>
    </source>
</evidence>
<dbReference type="GO" id="GO:0005310">
    <property type="term" value="F:dicarboxylic acid transmembrane transporter activity"/>
    <property type="evidence" value="ECO:0007669"/>
    <property type="project" value="UniProtKB-ARBA"/>
</dbReference>
<dbReference type="GO" id="GO:0055085">
    <property type="term" value="P:transmembrane transport"/>
    <property type="evidence" value="ECO:0000318"/>
    <property type="project" value="GO_Central"/>
</dbReference>
<feature type="transmembrane region" description="Helical" evidence="7">
    <location>
        <begin position="125"/>
        <end position="153"/>
    </location>
</feature>
<comment type="subcellular location">
    <subcellularLocation>
        <location evidence="1">Membrane</location>
        <topology evidence="1">Multi-pass membrane protein</topology>
    </subcellularLocation>
</comment>
<feature type="transmembrane region" description="Helical" evidence="7">
    <location>
        <begin position="207"/>
        <end position="225"/>
    </location>
</feature>
<feature type="transmembrane region" description="Helical" evidence="7">
    <location>
        <begin position="344"/>
        <end position="366"/>
    </location>
</feature>
<sequence>MSEDERKPLLTSNLNRDDDEIYSENGVLPRRRDSGTRQREATRSQAGESGELKRRGSLVDKKDTDLHSAAMDTKPDHADQVQYKSYNVNLLTVLWAYRKTIILIATPLLCLPLVVVIGDGPSRGAFVIIIMAVYWILEILPLAVTSLLPVVLYPLLGVQDSDDVCRNYLKDTNFLFVGGLIVAVAVEHWMVHRRFALGVLLLMGSKLRWLMFGFMLVTAFLSMWISNTATTAMMVPIAQSVVMQLLDQRKAQKKKREAQTEATVNLEEPTKEIGVNVDETAFNGHINTAMDTSGEEDGKMQLNEIDVQSVDVNTEAEGVDFTEEPSDQVDYDAMSNEERKLCKGLLLCVAYAANIGGTATLTGTGPNVVLSGVVDELYGDEAGVTFASWMLFSIPGTIINLVLCWLWLQVIFIGFRRETGTTDEQTDEEEKSAREVIKREYRKLGAWTWGQIAVVCHFIVLAMLWIFRNPTFIPGFAGWAGLFPVPGYLSDATAAIFISICLFIFPAYPPWFMRIFKRFRQEDDKKPKTRDALLDWKTTQRMLPWNVILLLGGGFALADGTEASGLSQWLADQFKVLEFLPPWVFVLIITVIICFFTEFTSNVATATIFLPILAALAESICINPLYIMLPATISCSYAFMLPVATPPNAIAFAYGSLTVPDMMRAGSMMNVLGIIVVNVLISSMGIVVFDVFNYPTWAGNQAVCLPNNTMTTTFPGLVTPNGTCVC</sequence>
<evidence type="ECO:0000256" key="5">
    <source>
        <dbReference type="ARBA" id="ARBA00023136"/>
    </source>
</evidence>
<keyword evidence="3 7" id="KW-0812">Transmembrane</keyword>
<keyword evidence="5 7" id="KW-0472">Membrane</keyword>
<feature type="transmembrane region" description="Helical" evidence="7">
    <location>
        <begin position="543"/>
        <end position="560"/>
    </location>
</feature>
<feature type="transmembrane region" description="Helical" evidence="7">
    <location>
        <begin position="444"/>
        <end position="467"/>
    </location>
</feature>
<protein>
    <submittedName>
        <fullName evidence="8">Uncharacterized protein</fullName>
    </submittedName>
</protein>
<dbReference type="PANTHER" id="PTHR10283:SF82">
    <property type="entry name" value="SOLUTE CARRIER FAMILY 13 MEMBER 2"/>
    <property type="match status" value="1"/>
</dbReference>
<comment type="similarity">
    <text evidence="2">Belongs to the SLC13A/DASS transporter (TC 2.A.47) family. NADC subfamily.</text>
</comment>
<dbReference type="AlphaFoldDB" id="A0A7M7PB14"/>
<feature type="transmembrane region" description="Helical" evidence="7">
    <location>
        <begin position="173"/>
        <end position="191"/>
    </location>
</feature>
<evidence type="ECO:0000256" key="7">
    <source>
        <dbReference type="SAM" id="Phobius"/>
    </source>
</evidence>
<reference evidence="8" key="2">
    <citation type="submission" date="2021-01" db="UniProtKB">
        <authorList>
            <consortium name="EnsemblMetazoa"/>
        </authorList>
    </citation>
    <scope>IDENTIFICATION</scope>
</reference>
<dbReference type="OMA" id="ILLWMTT"/>
<evidence type="ECO:0000256" key="4">
    <source>
        <dbReference type="ARBA" id="ARBA00022989"/>
    </source>
</evidence>
<dbReference type="GO" id="GO:0005886">
    <property type="term" value="C:plasma membrane"/>
    <property type="evidence" value="ECO:0000318"/>
    <property type="project" value="GO_Central"/>
</dbReference>
<keyword evidence="9" id="KW-1185">Reference proteome</keyword>
<keyword evidence="4 7" id="KW-1133">Transmembrane helix</keyword>
<dbReference type="FunCoup" id="A0A7M7PB14">
    <property type="interactions" value="173"/>
</dbReference>
<organism evidence="8 9">
    <name type="scientific">Strongylocentrotus purpuratus</name>
    <name type="common">Purple sea urchin</name>
    <dbReference type="NCBI Taxonomy" id="7668"/>
    <lineage>
        <taxon>Eukaryota</taxon>
        <taxon>Metazoa</taxon>
        <taxon>Echinodermata</taxon>
        <taxon>Eleutherozoa</taxon>
        <taxon>Echinozoa</taxon>
        <taxon>Echinoidea</taxon>
        <taxon>Euechinoidea</taxon>
        <taxon>Echinacea</taxon>
        <taxon>Camarodonta</taxon>
        <taxon>Echinidea</taxon>
        <taxon>Strongylocentrotidae</taxon>
        <taxon>Strongylocentrotus</taxon>
    </lineage>
</organism>
<feature type="transmembrane region" description="Helical" evidence="7">
    <location>
        <begin position="487"/>
        <end position="508"/>
    </location>
</feature>
<name>A0A7M7PB14_STRPU</name>
<feature type="transmembrane region" description="Helical" evidence="7">
    <location>
        <begin position="580"/>
        <end position="599"/>
    </location>
</feature>
<feature type="compositionally biased region" description="Basic and acidic residues" evidence="6">
    <location>
        <begin position="30"/>
        <end position="42"/>
    </location>
</feature>
<feature type="transmembrane region" description="Helical" evidence="7">
    <location>
        <begin position="606"/>
        <end position="627"/>
    </location>
</feature>
<evidence type="ECO:0000256" key="6">
    <source>
        <dbReference type="SAM" id="MobiDB-lite"/>
    </source>
</evidence>
<dbReference type="GO" id="GO:0015556">
    <property type="term" value="F:C4-dicarboxylate transmembrane transporter activity"/>
    <property type="evidence" value="ECO:0007669"/>
    <property type="project" value="UniProtKB-ARBA"/>
</dbReference>
<evidence type="ECO:0000256" key="1">
    <source>
        <dbReference type="ARBA" id="ARBA00004141"/>
    </source>
</evidence>
<dbReference type="OrthoDB" id="6493944at2759"/>
<proteinExistence type="inferred from homology"/>
<evidence type="ECO:0000256" key="3">
    <source>
        <dbReference type="ARBA" id="ARBA00022692"/>
    </source>
</evidence>
<dbReference type="Pfam" id="PF00939">
    <property type="entry name" value="Na_sulph_symp"/>
    <property type="match status" value="1"/>
</dbReference>
<dbReference type="RefSeq" id="XP_030847780.1">
    <property type="nucleotide sequence ID" value="XM_030991920.1"/>
</dbReference>
<feature type="transmembrane region" description="Helical" evidence="7">
    <location>
        <begin position="639"/>
        <end position="659"/>
    </location>
</feature>
<dbReference type="InParanoid" id="A0A7M7PB14"/>
<feature type="transmembrane region" description="Helical" evidence="7">
    <location>
        <begin position="100"/>
        <end position="118"/>
    </location>
</feature>
<reference evidence="9" key="1">
    <citation type="submission" date="2015-02" db="EMBL/GenBank/DDBJ databases">
        <title>Genome sequencing for Strongylocentrotus purpuratus.</title>
        <authorList>
            <person name="Murali S."/>
            <person name="Liu Y."/>
            <person name="Vee V."/>
            <person name="English A."/>
            <person name="Wang M."/>
            <person name="Skinner E."/>
            <person name="Han Y."/>
            <person name="Muzny D.M."/>
            <person name="Worley K.C."/>
            <person name="Gibbs R.A."/>
        </authorList>
    </citation>
    <scope>NUCLEOTIDE SEQUENCE</scope>
</reference>
<dbReference type="EnsemblMetazoa" id="XM_030991920">
    <property type="protein sequence ID" value="XP_030847780"/>
    <property type="gene ID" value="LOC594463"/>
</dbReference>
<accession>A0A7M7PB14</accession>
<evidence type="ECO:0000313" key="9">
    <source>
        <dbReference type="Proteomes" id="UP000007110"/>
    </source>
</evidence>
<feature type="transmembrane region" description="Helical" evidence="7">
    <location>
        <begin position="386"/>
        <end position="408"/>
    </location>
</feature>
<dbReference type="CDD" id="cd01115">
    <property type="entry name" value="SLC13_permease"/>
    <property type="match status" value="1"/>
</dbReference>
<evidence type="ECO:0000256" key="2">
    <source>
        <dbReference type="ARBA" id="ARBA00006772"/>
    </source>
</evidence>
<dbReference type="InterPro" id="IPR001898">
    <property type="entry name" value="SLC13A/DASS"/>
</dbReference>
<feature type="transmembrane region" description="Helical" evidence="7">
    <location>
        <begin position="671"/>
        <end position="692"/>
    </location>
</feature>
<dbReference type="PANTHER" id="PTHR10283">
    <property type="entry name" value="SOLUTE CARRIER FAMILY 13 MEMBER"/>
    <property type="match status" value="1"/>
</dbReference>
<feature type="region of interest" description="Disordered" evidence="6">
    <location>
        <begin position="1"/>
        <end position="57"/>
    </location>
</feature>
<dbReference type="Proteomes" id="UP000007110">
    <property type="component" value="Unassembled WGS sequence"/>
</dbReference>
<dbReference type="GO" id="GO:0022857">
    <property type="term" value="F:transmembrane transporter activity"/>
    <property type="evidence" value="ECO:0000318"/>
    <property type="project" value="GO_Central"/>
</dbReference>